<feature type="domain" description="THIF-type NAD/FAD binding fold" evidence="1">
    <location>
        <begin position="124"/>
        <end position="339"/>
    </location>
</feature>
<dbReference type="GO" id="GO:0016779">
    <property type="term" value="F:nucleotidyltransferase activity"/>
    <property type="evidence" value="ECO:0007669"/>
    <property type="project" value="UniProtKB-KW"/>
</dbReference>
<dbReference type="EMBL" id="CP068985">
    <property type="protein sequence ID" value="QYC39483.1"/>
    <property type="molecule type" value="Genomic_DNA"/>
</dbReference>
<dbReference type="InterPro" id="IPR035985">
    <property type="entry name" value="Ubiquitin-activating_enz"/>
</dbReference>
<keyword evidence="3" id="KW-1185">Reference proteome</keyword>
<dbReference type="InterPro" id="IPR000594">
    <property type="entry name" value="ThiF_NAD_FAD-bd"/>
</dbReference>
<proteinExistence type="predicted"/>
<dbReference type="PANTHER" id="PTHR10953">
    <property type="entry name" value="UBIQUITIN-ACTIVATING ENZYME E1"/>
    <property type="match status" value="1"/>
</dbReference>
<name>A0ABX8TVS2_9ACTN</name>
<evidence type="ECO:0000259" key="1">
    <source>
        <dbReference type="Pfam" id="PF00899"/>
    </source>
</evidence>
<dbReference type="InterPro" id="IPR045886">
    <property type="entry name" value="ThiF/MoeB/HesA"/>
</dbReference>
<dbReference type="EC" id="2.7.7.73" evidence="2"/>
<dbReference type="SUPFAM" id="SSF69572">
    <property type="entry name" value="Activating enzymes of the ubiquitin-like proteins"/>
    <property type="match status" value="1"/>
</dbReference>
<gene>
    <name evidence="2" type="primary">thiF</name>
    <name evidence="2" type="ORF">Nocox_09315</name>
</gene>
<protein>
    <submittedName>
        <fullName evidence="2">Sulfur carrier protein ThiS adenylyltransferase</fullName>
        <ecNumber evidence="2">2.7.7.73</ecNumber>
    </submittedName>
</protein>
<reference evidence="2 3" key="1">
    <citation type="journal article" date="2021" name="ACS Chem. Biol.">
        <title>Genomic-Led Discovery of a Novel Glycopeptide Antibiotic by Nonomuraea coxensis DSM 45129.</title>
        <authorList>
            <person name="Yushchuk O."/>
            <person name="Vior N.M."/>
            <person name="Andreo-Vidal A."/>
            <person name="Berini F."/>
            <person name="Ruckert C."/>
            <person name="Busche T."/>
            <person name="Binda E."/>
            <person name="Kalinowski J."/>
            <person name="Truman A.W."/>
            <person name="Marinelli F."/>
        </authorList>
    </citation>
    <scope>NUCLEOTIDE SEQUENCE [LARGE SCALE GENOMIC DNA]</scope>
    <source>
        <strain evidence="2 3">DSM 45129</strain>
    </source>
</reference>
<dbReference type="Gene3D" id="3.40.50.720">
    <property type="entry name" value="NAD(P)-binding Rossmann-like Domain"/>
    <property type="match status" value="1"/>
</dbReference>
<sequence>MRFPRIKRVHQPVALPDGRIVIGLMQQGISAEIQDDEDGAIAQLIVLMDGTRTVDEICAIFAETHPDFDDQSVREVIEGLIDNGFVEDAGAPLPANLTPREAARYEPARNFFAWIDATPRSSPYEVQSKIKDAKVCLLGIGGTGSAVAAGLVSSGVGALHIADFDTVEESNLTRQLLYTEQDIDRPKVDSAVERLRAMNSLVTVTGSTLKAGAANDIAALMEDCDAFVLCADKPHPDIMYWTNEAALRTGTPWFVSFYTGPMAVVGSLIPRETGCWACLQRQENQRELNAHGRSLTEERPNAVVAASANISGQLCALEVLYHLSGLPTQARGRVFHWNYAMWDHSYYIDIPHDDDCPACGPATA</sequence>
<dbReference type="Pfam" id="PF00899">
    <property type="entry name" value="ThiF"/>
    <property type="match status" value="1"/>
</dbReference>
<dbReference type="Proteomes" id="UP000824681">
    <property type="component" value="Chromosome"/>
</dbReference>
<keyword evidence="2" id="KW-0808">Transferase</keyword>
<keyword evidence="2" id="KW-0548">Nucleotidyltransferase</keyword>
<dbReference type="Gene3D" id="3.90.930.60">
    <property type="match status" value="1"/>
</dbReference>
<evidence type="ECO:0000313" key="2">
    <source>
        <dbReference type="EMBL" id="QYC39483.1"/>
    </source>
</evidence>
<organism evidence="2 3">
    <name type="scientific">Nonomuraea coxensis DSM 45129</name>
    <dbReference type="NCBI Taxonomy" id="1122611"/>
    <lineage>
        <taxon>Bacteria</taxon>
        <taxon>Bacillati</taxon>
        <taxon>Actinomycetota</taxon>
        <taxon>Actinomycetes</taxon>
        <taxon>Streptosporangiales</taxon>
        <taxon>Streptosporangiaceae</taxon>
        <taxon>Nonomuraea</taxon>
    </lineage>
</organism>
<evidence type="ECO:0000313" key="3">
    <source>
        <dbReference type="Proteomes" id="UP000824681"/>
    </source>
</evidence>
<accession>A0ABX8TVS2</accession>
<dbReference type="PANTHER" id="PTHR10953:SF102">
    <property type="entry name" value="ADENYLYLTRANSFERASE AND SULFURTRANSFERASE MOCS3"/>
    <property type="match status" value="1"/>
</dbReference>